<dbReference type="SMART" id="SM00860">
    <property type="entry name" value="SMI1_KNR4"/>
    <property type="match status" value="1"/>
</dbReference>
<dbReference type="InterPro" id="IPR037883">
    <property type="entry name" value="Knr4/Smi1-like_sf"/>
</dbReference>
<organism evidence="2 3">
    <name type="scientific">Paenibacillus terrae</name>
    <dbReference type="NCBI Taxonomy" id="159743"/>
    <lineage>
        <taxon>Bacteria</taxon>
        <taxon>Bacillati</taxon>
        <taxon>Bacillota</taxon>
        <taxon>Bacilli</taxon>
        <taxon>Bacillales</taxon>
        <taxon>Paenibacillaceae</taxon>
        <taxon>Paenibacillus</taxon>
    </lineage>
</organism>
<name>A0A0D7X666_9BACL</name>
<dbReference type="PATRIC" id="fig|159743.3.peg.2431"/>
<accession>A0A0D7X666</accession>
<dbReference type="OrthoDB" id="2875031at2"/>
<dbReference type="InterPro" id="IPR018958">
    <property type="entry name" value="Knr4/Smi1-like_dom"/>
</dbReference>
<dbReference type="Gene3D" id="3.40.1580.10">
    <property type="entry name" value="SMI1/KNR4-like"/>
    <property type="match status" value="1"/>
</dbReference>
<feature type="domain" description="Knr4/Smi1-like" evidence="1">
    <location>
        <begin position="34"/>
        <end position="181"/>
    </location>
</feature>
<sequence>MTAYFEQTLDRLGDIAERLRQSGMPDVEYKWTEGISTVEITALEERLQMTLPASLSELIQRCGSLYLLWSLPQHCIVTNASRRTGEHSFASDYELNILDDITGEFGWNHEYISYFTSYGENADSPAAMDEHRYLIFNYNGAGDPVLLDLATSTTEPAVFCYDHEQDRFTLLADNLLAYIDTILTLHGLWVWDWTTVIDEHGIQLKSPPLQMWVRWLDTFCNVKLEDAHSLEALIRYTTMHGVDNPAILQAFQPYDPKDTFLAWEQRIQHNPAQFATLAVFIGETAGDGAADWVRSLWQPGAVQAWTSSSVPNSGSIAVGTFVSTRAYLTARCLPEHEGLAYVCNNLLRHSAGNGKLEGYAANGQLQHFHSPQVIDWMRDKVNHPVDGWATLFAHSRPTTKQLLEWLSDSELHQKITTEALDIMIHRNLLPTLETDAWANISALLHASLQLVMLKKDKRRIEAVLEQLSDLELC</sequence>
<dbReference type="Pfam" id="PF09346">
    <property type="entry name" value="SMI1_KNR4"/>
    <property type="match status" value="1"/>
</dbReference>
<dbReference type="EMBL" id="JTHP01000018">
    <property type="protein sequence ID" value="KJD45517.1"/>
    <property type="molecule type" value="Genomic_DNA"/>
</dbReference>
<proteinExistence type="predicted"/>
<comment type="caution">
    <text evidence="2">The sequence shown here is derived from an EMBL/GenBank/DDBJ whole genome shotgun (WGS) entry which is preliminary data.</text>
</comment>
<dbReference type="AlphaFoldDB" id="A0A0D7X666"/>
<evidence type="ECO:0000313" key="3">
    <source>
        <dbReference type="Proteomes" id="UP000032534"/>
    </source>
</evidence>
<dbReference type="Proteomes" id="UP000032534">
    <property type="component" value="Unassembled WGS sequence"/>
</dbReference>
<gene>
    <name evidence="2" type="ORF">QD47_10930</name>
</gene>
<evidence type="ECO:0000259" key="1">
    <source>
        <dbReference type="SMART" id="SM00860"/>
    </source>
</evidence>
<reference evidence="2 3" key="1">
    <citation type="submission" date="2014-11" db="EMBL/GenBank/DDBJ databases">
        <title>Draft Genome Sequences of Paenibacillus polymyxa NRRL B-30509 and Paenibacillus terrae NRRL B-30644, Strains from a Poultry Environment that Produce Tridecaptin A and Paenicidins.</title>
        <authorList>
            <person name="van Belkum M.J."/>
            <person name="Lohans C.T."/>
            <person name="Vederas J.C."/>
        </authorList>
    </citation>
    <scope>NUCLEOTIDE SEQUENCE [LARGE SCALE GENOMIC DNA]</scope>
    <source>
        <strain evidence="2 3">NRRL B-30644</strain>
    </source>
</reference>
<dbReference type="SUPFAM" id="SSF160631">
    <property type="entry name" value="SMI1/KNR4-like"/>
    <property type="match status" value="1"/>
</dbReference>
<evidence type="ECO:0000313" key="2">
    <source>
        <dbReference type="EMBL" id="KJD45517.1"/>
    </source>
</evidence>
<keyword evidence="3" id="KW-1185">Reference proteome</keyword>
<protein>
    <recommendedName>
        <fullName evidence="1">Knr4/Smi1-like domain-containing protein</fullName>
    </recommendedName>
</protein>
<dbReference type="RefSeq" id="WP_044646162.1">
    <property type="nucleotide sequence ID" value="NZ_JTHP01000018.1"/>
</dbReference>